<dbReference type="GO" id="GO:0004534">
    <property type="term" value="F:5'-3' RNA exonuclease activity"/>
    <property type="evidence" value="ECO:0007669"/>
    <property type="project" value="TreeGrafter"/>
</dbReference>
<dbReference type="PANTHER" id="PTHR42924">
    <property type="entry name" value="EXONUCLEASE"/>
    <property type="match status" value="1"/>
</dbReference>
<keyword evidence="1" id="KW-0812">Transmembrane</keyword>
<evidence type="ECO:0000313" key="4">
    <source>
        <dbReference type="Proteomes" id="UP000007797"/>
    </source>
</evidence>
<dbReference type="Proteomes" id="UP000007797">
    <property type="component" value="Unassembled WGS sequence"/>
</dbReference>
<reference evidence="4" key="1">
    <citation type="journal article" date="2011" name="Genome Res.">
        <title>Phylogeny-wide analysis of social amoeba genomes highlights ancient origins for complex intercellular communication.</title>
        <authorList>
            <person name="Heidel A.J."/>
            <person name="Lawal H.M."/>
            <person name="Felder M."/>
            <person name="Schilde C."/>
            <person name="Helps N.R."/>
            <person name="Tunggal B."/>
            <person name="Rivero F."/>
            <person name="John U."/>
            <person name="Schleicher M."/>
            <person name="Eichinger L."/>
            <person name="Platzer M."/>
            <person name="Noegel A.A."/>
            <person name="Schaap P."/>
            <person name="Gloeckner G."/>
        </authorList>
    </citation>
    <scope>NUCLEOTIDE SEQUENCE [LARGE SCALE GENOMIC DNA]</scope>
    <source>
        <strain evidence="4">SH3</strain>
    </source>
</reference>
<evidence type="ECO:0000256" key="1">
    <source>
        <dbReference type="SAM" id="Phobius"/>
    </source>
</evidence>
<dbReference type="OrthoDB" id="16564at2759"/>
<dbReference type="AlphaFoldDB" id="F4Q882"/>
<gene>
    <name evidence="3" type="ORF">DFA_09654</name>
</gene>
<dbReference type="EMBL" id="GL883025">
    <property type="protein sequence ID" value="EGG15982.1"/>
    <property type="molecule type" value="Genomic_DNA"/>
</dbReference>
<keyword evidence="1" id="KW-1133">Transmembrane helix</keyword>
<dbReference type="RefSeq" id="XP_004352307.1">
    <property type="nucleotide sequence ID" value="XM_004352255.1"/>
</dbReference>
<dbReference type="OMA" id="ANGYNAV"/>
<evidence type="ECO:0000313" key="3">
    <source>
        <dbReference type="EMBL" id="EGG15982.1"/>
    </source>
</evidence>
<organism evidence="3 4">
    <name type="scientific">Cavenderia fasciculata</name>
    <name type="common">Slime mold</name>
    <name type="synonym">Dictyostelium fasciculatum</name>
    <dbReference type="NCBI Taxonomy" id="261658"/>
    <lineage>
        <taxon>Eukaryota</taxon>
        <taxon>Amoebozoa</taxon>
        <taxon>Evosea</taxon>
        <taxon>Eumycetozoa</taxon>
        <taxon>Dictyostelia</taxon>
        <taxon>Acytosteliales</taxon>
        <taxon>Cavenderiaceae</taxon>
        <taxon>Cavenderia</taxon>
    </lineage>
</organism>
<keyword evidence="1" id="KW-0472">Membrane</keyword>
<sequence>MGSITILGKKIDISWPVVKSKIIWFLKALVPPLIRLIVTVAIIAVVAIISVIKYNSPPNTYLSVDLSFNWTFDPRTLRTLDPNFTYNVFMDTHCHSVYSDGMFTPEQLIEWHIANGYNAMVVTDHNTVDGSLAAQKLAREKYNNSIKVLTGMEWTNCRCHLNFIGINETITPIKFPTDQEIQDVINQVHQLGGIVVYNHKPWSTWAGLDLPSLDQFAEWGVDYFDCANTVYYDFQTWLWAKSRGLPVVAANDFHGTGTSLGWTIFNIPNTTYDESAPVTADYFTEEQLFDAFKQKNTSLIFNLFGSGHDTNFDLTLNPKYVDYQPWIEIGEFFHGFYTLERGTYSFVQGNCGPGNVVVEEAYIKTTVWWFVVLFISGELARALFVFIYKKIRDFIRSKRKNQKEEVGGPNERFKSDIWDSEFGIVGTPLLNYKS</sequence>
<dbReference type="SUPFAM" id="SSF89550">
    <property type="entry name" value="PHP domain-like"/>
    <property type="match status" value="1"/>
</dbReference>
<dbReference type="InterPro" id="IPR003141">
    <property type="entry name" value="Pol/His_phosphatase_N"/>
</dbReference>
<dbReference type="InterPro" id="IPR004013">
    <property type="entry name" value="PHP_dom"/>
</dbReference>
<dbReference type="InterPro" id="IPR016195">
    <property type="entry name" value="Pol/histidinol_Pase-like"/>
</dbReference>
<accession>F4Q882</accession>
<dbReference type="GO" id="GO:0035312">
    <property type="term" value="F:5'-3' DNA exonuclease activity"/>
    <property type="evidence" value="ECO:0007669"/>
    <property type="project" value="TreeGrafter"/>
</dbReference>
<dbReference type="InterPro" id="IPR052018">
    <property type="entry name" value="PHP_domain"/>
</dbReference>
<proteinExistence type="predicted"/>
<name>F4Q882_CACFS</name>
<feature type="transmembrane region" description="Helical" evidence="1">
    <location>
        <begin position="33"/>
        <end position="52"/>
    </location>
</feature>
<dbReference type="NCBIfam" id="NF038032">
    <property type="entry name" value="CehA_McbA_metalo"/>
    <property type="match status" value="1"/>
</dbReference>
<dbReference type="GeneID" id="14868066"/>
<dbReference type="Pfam" id="PF02811">
    <property type="entry name" value="PHP"/>
    <property type="match status" value="1"/>
</dbReference>
<dbReference type="PANTHER" id="PTHR42924:SF3">
    <property type="entry name" value="POLYMERASE_HISTIDINOL PHOSPHATASE N-TERMINAL DOMAIN-CONTAINING PROTEIN"/>
    <property type="match status" value="1"/>
</dbReference>
<keyword evidence="4" id="KW-1185">Reference proteome</keyword>
<feature type="transmembrane region" description="Helical" evidence="1">
    <location>
        <begin position="367"/>
        <end position="388"/>
    </location>
</feature>
<feature type="domain" description="Polymerase/histidinol phosphatase N-terminal" evidence="2">
    <location>
        <begin position="90"/>
        <end position="158"/>
    </location>
</feature>
<dbReference type="Gene3D" id="3.20.20.140">
    <property type="entry name" value="Metal-dependent hydrolases"/>
    <property type="match status" value="1"/>
</dbReference>
<dbReference type="KEGG" id="dfa:DFA_09654"/>
<protein>
    <recommendedName>
        <fullName evidence="2">Polymerase/histidinol phosphatase N-terminal domain-containing protein</fullName>
    </recommendedName>
</protein>
<evidence type="ECO:0000259" key="2">
    <source>
        <dbReference type="SMART" id="SM00481"/>
    </source>
</evidence>
<dbReference type="SMART" id="SM00481">
    <property type="entry name" value="POLIIIAc"/>
    <property type="match status" value="1"/>
</dbReference>